<dbReference type="Pfam" id="PF19420">
    <property type="entry name" value="DDAH_eukar"/>
    <property type="match status" value="1"/>
</dbReference>
<evidence type="ECO:0008006" key="3">
    <source>
        <dbReference type="Google" id="ProtNLM"/>
    </source>
</evidence>
<evidence type="ECO:0000313" key="1">
    <source>
        <dbReference type="EMBL" id="MRH44639.1"/>
    </source>
</evidence>
<dbReference type="SUPFAM" id="SSF55909">
    <property type="entry name" value="Pentein"/>
    <property type="match status" value="1"/>
</dbReference>
<dbReference type="GO" id="GO:0019546">
    <property type="term" value="P:L-arginine deiminase pathway"/>
    <property type="evidence" value="ECO:0007669"/>
    <property type="project" value="TreeGrafter"/>
</dbReference>
<dbReference type="Proteomes" id="UP000799092">
    <property type="component" value="Unassembled WGS sequence"/>
</dbReference>
<accession>A0A6A8DLJ9</accession>
<dbReference type="RefSeq" id="WP_153738243.1">
    <property type="nucleotide sequence ID" value="NZ_WJNG01000017.1"/>
</dbReference>
<dbReference type="Gene3D" id="3.75.10.10">
    <property type="entry name" value="L-arginine/glycine Amidinotransferase, Chain A"/>
    <property type="match status" value="1"/>
</dbReference>
<dbReference type="EMBL" id="WJNG01000017">
    <property type="protein sequence ID" value="MRH44639.1"/>
    <property type="molecule type" value="Genomic_DNA"/>
</dbReference>
<comment type="caution">
    <text evidence="1">The sequence shown here is derived from an EMBL/GenBank/DDBJ whole genome shotgun (WGS) entry which is preliminary data.</text>
</comment>
<name>A0A6A8DLJ9_9BACI</name>
<evidence type="ECO:0000313" key="2">
    <source>
        <dbReference type="Proteomes" id="UP000799092"/>
    </source>
</evidence>
<proteinExistence type="predicted"/>
<dbReference type="PANTHER" id="PTHR47271:SF2">
    <property type="entry name" value="ARGININE DEIMINASE"/>
    <property type="match status" value="1"/>
</dbReference>
<reference evidence="1" key="1">
    <citation type="submission" date="2019-11" db="EMBL/GenBank/DDBJ databases">
        <authorList>
            <person name="Li J."/>
        </authorList>
    </citation>
    <scope>NUCLEOTIDE SEQUENCE</scope>
    <source>
        <strain evidence="1">B6B</strain>
    </source>
</reference>
<organism evidence="1 2">
    <name type="scientific">Aquibacillus halophilus</name>
    <dbReference type="NCBI Taxonomy" id="930132"/>
    <lineage>
        <taxon>Bacteria</taxon>
        <taxon>Bacillati</taxon>
        <taxon>Bacillota</taxon>
        <taxon>Bacilli</taxon>
        <taxon>Bacillales</taxon>
        <taxon>Bacillaceae</taxon>
        <taxon>Aquibacillus</taxon>
    </lineage>
</organism>
<dbReference type="OrthoDB" id="9814070at2"/>
<keyword evidence="2" id="KW-1185">Reference proteome</keyword>
<dbReference type="GO" id="GO:0016990">
    <property type="term" value="F:arginine deiminase activity"/>
    <property type="evidence" value="ECO:0007669"/>
    <property type="project" value="TreeGrafter"/>
</dbReference>
<sequence>MESINDERLNCQTEYNTLKRLIVCPPKNMRIGTVINETQKRYVTENIDVAIAMKQYQRFVDVLKENGVEVIELDTQEHLNEQVFTRDIGFCIGNHLFVSAMGSGIREEEVDVLIRRLRQEGIPYTDLVQTPIEGGDVIIDNNKVWVGLSNRTSLKATKALQALIPSYNVTPLPIEKRILHLDCAFNIIGEGLALVYPDAFSTTDLNIINDHFDTIEVNGDEQFTLGTNVLSIGEKKIISMPQNEHVNKEMSNRGYEIIEVAYSEIIKSGGSFRCCSLPLLRV</sequence>
<dbReference type="AlphaFoldDB" id="A0A6A8DLJ9"/>
<gene>
    <name evidence="1" type="ORF">GH741_18490</name>
</gene>
<dbReference type="PANTHER" id="PTHR47271">
    <property type="entry name" value="ARGININE DEIMINASE"/>
    <property type="match status" value="1"/>
</dbReference>
<protein>
    <recommendedName>
        <fullName evidence="3">Amidinotransferase</fullName>
    </recommendedName>
</protein>